<organism evidence="1 2">
    <name type="scientific">Hyaloperonospora arabidopsidis (strain Emoy2)</name>
    <name type="common">Downy mildew agent</name>
    <name type="synonym">Peronospora arabidopsidis</name>
    <dbReference type="NCBI Taxonomy" id="559515"/>
    <lineage>
        <taxon>Eukaryota</taxon>
        <taxon>Sar</taxon>
        <taxon>Stramenopiles</taxon>
        <taxon>Oomycota</taxon>
        <taxon>Peronosporomycetes</taxon>
        <taxon>Peronosporales</taxon>
        <taxon>Peronosporaceae</taxon>
        <taxon>Hyaloperonospora</taxon>
    </lineage>
</organism>
<accession>M4BD82</accession>
<evidence type="ECO:0000313" key="2">
    <source>
        <dbReference type="Proteomes" id="UP000011713"/>
    </source>
</evidence>
<dbReference type="EMBL" id="JH598152">
    <property type="status" value="NOT_ANNOTATED_CDS"/>
    <property type="molecule type" value="Genomic_DNA"/>
</dbReference>
<dbReference type="VEuPathDB" id="FungiDB:HpaG804249"/>
<proteinExistence type="predicted"/>
<dbReference type="HOGENOM" id="CLU_3128300_0_0_1"/>
<dbReference type="InParanoid" id="M4BD82"/>
<dbReference type="AlphaFoldDB" id="M4BD82"/>
<reference evidence="1" key="2">
    <citation type="submission" date="2015-06" db="UniProtKB">
        <authorList>
            <consortium name="EnsemblProtists"/>
        </authorList>
    </citation>
    <scope>IDENTIFICATION</scope>
    <source>
        <strain evidence="1">Emoy2</strain>
    </source>
</reference>
<sequence length="50" mass="5263">MLGAAGRLQETLVAAARRGPLECCEQMMGGEEARFDTARTVATTLSCTST</sequence>
<protein>
    <submittedName>
        <fullName evidence="1">Uncharacterized protein</fullName>
    </submittedName>
</protein>
<dbReference type="Proteomes" id="UP000011713">
    <property type="component" value="Unassembled WGS sequence"/>
</dbReference>
<reference evidence="2" key="1">
    <citation type="journal article" date="2010" name="Science">
        <title>Signatures of adaptation to obligate biotrophy in the Hyaloperonospora arabidopsidis genome.</title>
        <authorList>
            <person name="Baxter L."/>
            <person name="Tripathy S."/>
            <person name="Ishaque N."/>
            <person name="Boot N."/>
            <person name="Cabral A."/>
            <person name="Kemen E."/>
            <person name="Thines M."/>
            <person name="Ah-Fong A."/>
            <person name="Anderson R."/>
            <person name="Badejoko W."/>
            <person name="Bittner-Eddy P."/>
            <person name="Boore J.L."/>
            <person name="Chibucos M.C."/>
            <person name="Coates M."/>
            <person name="Dehal P."/>
            <person name="Delehaunty K."/>
            <person name="Dong S."/>
            <person name="Downton P."/>
            <person name="Dumas B."/>
            <person name="Fabro G."/>
            <person name="Fronick C."/>
            <person name="Fuerstenberg S.I."/>
            <person name="Fulton L."/>
            <person name="Gaulin E."/>
            <person name="Govers F."/>
            <person name="Hughes L."/>
            <person name="Humphray S."/>
            <person name="Jiang R.H."/>
            <person name="Judelson H."/>
            <person name="Kamoun S."/>
            <person name="Kyung K."/>
            <person name="Meijer H."/>
            <person name="Minx P."/>
            <person name="Morris P."/>
            <person name="Nelson J."/>
            <person name="Phuntumart V."/>
            <person name="Qutob D."/>
            <person name="Rehmany A."/>
            <person name="Rougon-Cardoso A."/>
            <person name="Ryden P."/>
            <person name="Torto-Alalibo T."/>
            <person name="Studholme D."/>
            <person name="Wang Y."/>
            <person name="Win J."/>
            <person name="Wood J."/>
            <person name="Clifton S.W."/>
            <person name="Rogers J."/>
            <person name="Van den Ackerveken G."/>
            <person name="Jones J.D."/>
            <person name="McDowell J.M."/>
            <person name="Beynon J."/>
            <person name="Tyler B.M."/>
        </authorList>
    </citation>
    <scope>NUCLEOTIDE SEQUENCE [LARGE SCALE GENOMIC DNA]</scope>
    <source>
        <strain evidence="2">Emoy2</strain>
    </source>
</reference>
<dbReference type="EnsemblProtists" id="HpaT804249">
    <property type="protein sequence ID" value="HpaP804249"/>
    <property type="gene ID" value="HpaG804249"/>
</dbReference>
<keyword evidence="2" id="KW-1185">Reference proteome</keyword>
<name>M4BD82_HYAAE</name>
<evidence type="ECO:0000313" key="1">
    <source>
        <dbReference type="EnsemblProtists" id="HpaP804249"/>
    </source>
</evidence>